<dbReference type="Pfam" id="PF00395">
    <property type="entry name" value="SLH"/>
    <property type="match status" value="3"/>
</dbReference>
<evidence type="ECO:0000259" key="1">
    <source>
        <dbReference type="PROSITE" id="PS51272"/>
    </source>
</evidence>
<evidence type="ECO:0000313" key="2">
    <source>
        <dbReference type="EMBL" id="MBB3155831.1"/>
    </source>
</evidence>
<dbReference type="PANTHER" id="PTHR43308:SF5">
    <property type="entry name" value="S-LAYER PROTEIN _ PEPTIDOGLYCAN ENDO-BETA-N-ACETYLGLUCOSAMINIDASE"/>
    <property type="match status" value="1"/>
</dbReference>
<dbReference type="RefSeq" id="WP_246432023.1">
    <property type="nucleotide sequence ID" value="NZ_CBCSLB010000029.1"/>
</dbReference>
<name>A0A7W5GDD6_9BACL</name>
<dbReference type="AlphaFoldDB" id="A0A7W5GDD6"/>
<protein>
    <recommendedName>
        <fullName evidence="1">SLH domain-containing protein</fullName>
    </recommendedName>
</protein>
<reference evidence="2 3" key="1">
    <citation type="submission" date="2020-08" db="EMBL/GenBank/DDBJ databases">
        <title>Genomic Encyclopedia of Type Strains, Phase III (KMG-III): the genomes of soil and plant-associated and newly described type strains.</title>
        <authorList>
            <person name="Whitman W."/>
        </authorList>
    </citation>
    <scope>NUCLEOTIDE SEQUENCE [LARGE SCALE GENOMIC DNA]</scope>
    <source>
        <strain evidence="2 3">CECT 8234</strain>
    </source>
</reference>
<dbReference type="PANTHER" id="PTHR43308">
    <property type="entry name" value="OUTER MEMBRANE PROTEIN ALPHA-RELATED"/>
    <property type="match status" value="1"/>
</dbReference>
<feature type="domain" description="SLH" evidence="1">
    <location>
        <begin position="198"/>
        <end position="261"/>
    </location>
</feature>
<dbReference type="Proteomes" id="UP000518605">
    <property type="component" value="Unassembled WGS sequence"/>
</dbReference>
<keyword evidence="3" id="KW-1185">Reference proteome</keyword>
<accession>A0A7W5GDD6</accession>
<dbReference type="EMBL" id="JACHXW010000029">
    <property type="protein sequence ID" value="MBB3155831.1"/>
    <property type="molecule type" value="Genomic_DNA"/>
</dbReference>
<feature type="domain" description="SLH" evidence="1">
    <location>
        <begin position="138"/>
        <end position="197"/>
    </location>
</feature>
<organism evidence="2 3">
    <name type="scientific">Paenibacillus endophyticus</name>
    <dbReference type="NCBI Taxonomy" id="1294268"/>
    <lineage>
        <taxon>Bacteria</taxon>
        <taxon>Bacillati</taxon>
        <taxon>Bacillota</taxon>
        <taxon>Bacilli</taxon>
        <taxon>Bacillales</taxon>
        <taxon>Paenibacillaceae</taxon>
        <taxon>Paenibacillus</taxon>
    </lineage>
</organism>
<dbReference type="InterPro" id="IPR001119">
    <property type="entry name" value="SLH_dom"/>
</dbReference>
<sequence>MTIRQAGWRSILSKMPNHPFFSLQDVKVQIEIAEPSEDMVKVVENSAIDGEFAIMIPPLNFTVSGIYGDKTIEIAKFNAFVERMIAIPENVDPNRITTGIIVYSDGTIRHVPTKLIIIDGTYYAKVNSLTNSTYSIVWHPLAFKDVAGHWAKAAVNDMGSRMVISGIGNGLFNPDQDINRSEFAAIVVRGLGLKLEKGVVPFSDVKASDWYSEAIQTAYSYHLINGFEDGTFRPTDEITREQAMVIIANAMKITGLQAKLQGNETGDWMNAFNDAANVSEWAKSSVTASIQAGVVSGRGKAVKRSFRRKLTSLEPRWPQSFRESFRSRN</sequence>
<comment type="caution">
    <text evidence="2">The sequence shown here is derived from an EMBL/GenBank/DDBJ whole genome shotgun (WGS) entry which is preliminary data.</text>
</comment>
<evidence type="ECO:0000313" key="3">
    <source>
        <dbReference type="Proteomes" id="UP000518605"/>
    </source>
</evidence>
<proteinExistence type="predicted"/>
<dbReference type="PROSITE" id="PS51272">
    <property type="entry name" value="SLH"/>
    <property type="match status" value="2"/>
</dbReference>
<dbReference type="InterPro" id="IPR051465">
    <property type="entry name" value="Cell_Envelope_Struct_Comp"/>
</dbReference>
<gene>
    <name evidence="2" type="ORF">FHS16_005947</name>
</gene>